<feature type="chain" id="PRO_5001761646" description="Beta-lactamase-related domain-containing protein" evidence="2">
    <location>
        <begin position="20"/>
        <end position="610"/>
    </location>
</feature>
<accession>A0A081PCK8</accession>
<protein>
    <recommendedName>
        <fullName evidence="3">Beta-lactamase-related domain-containing protein</fullName>
    </recommendedName>
</protein>
<dbReference type="PANTHER" id="PTHR46825">
    <property type="entry name" value="D-ALANYL-D-ALANINE-CARBOXYPEPTIDASE/ENDOPEPTIDASE AMPH"/>
    <property type="match status" value="1"/>
</dbReference>
<evidence type="ECO:0000259" key="3">
    <source>
        <dbReference type="Pfam" id="PF00144"/>
    </source>
</evidence>
<organism evidence="4 5">
    <name type="scientific">Pedobacter antarcticus 4BY</name>
    <dbReference type="NCBI Taxonomy" id="1358423"/>
    <lineage>
        <taxon>Bacteria</taxon>
        <taxon>Pseudomonadati</taxon>
        <taxon>Bacteroidota</taxon>
        <taxon>Sphingobacteriia</taxon>
        <taxon>Sphingobacteriales</taxon>
        <taxon>Sphingobacteriaceae</taxon>
        <taxon>Pedobacter</taxon>
    </lineage>
</organism>
<sequence>MQKCIFFILAFQISTVCCAQVPKAINSIKDLTDSIAILVRKNNIPGLMLGITTKDSVLYSGGFGYADIKIKRPVTNRTRFRLGSITKSFMAIAIQKLVEQGKLNLNDPLKEIAPEIPFTNKWENSNPVRIVNLLENTSGFDDFKLNKMYSIDQKSYSTKKMMLLQQSSMSCRWRPSERYTYCNVNYVILAYIIYKLTGMEYDQYLTDNILTPLNMNSSGFNAWSRTPDQNVKEYSSSSGHLKEVPSVTLLPAAAGSLWSSSDDMIKFLQLFLKNGFPILKPASISRMETPTSSLAANAGLKSGYALGNEDFGRLRGHDGILGTCRSSYRYDRQSGYGFVISSNANGLAGIESLINGYLMKNKPTAGVKAQPLNIKEITPYFGYYQLEDPRFDLLAFVDRFMLVKIEVENDTVNFNIVGKKHKLLQTTPLIFIQPGSETAEIAFATNGDGKRVLIINKHYAEQVSAISAISWRIVMLLAGIFAMLSVLMGFGALFYFTFKKLSLKQLKIRVLPMISVMFLSWGIYFFMEVKKSNYLLYQLQVPGLISISIFLGFTLFGIFSILNLFIVFKEWTAIRTRLSRWIIVSISFSLVFICYVLLINGWIGLMTWTL</sequence>
<evidence type="ECO:0000313" key="4">
    <source>
        <dbReference type="EMBL" id="KEQ28431.1"/>
    </source>
</evidence>
<feature type="transmembrane region" description="Helical" evidence="1">
    <location>
        <begin position="547"/>
        <end position="568"/>
    </location>
</feature>
<dbReference type="InterPro" id="IPR050491">
    <property type="entry name" value="AmpC-like"/>
</dbReference>
<name>A0A081PCK8_9SPHI</name>
<dbReference type="InterPro" id="IPR012338">
    <property type="entry name" value="Beta-lactam/transpept-like"/>
</dbReference>
<dbReference type="SUPFAM" id="SSF56601">
    <property type="entry name" value="beta-lactamase/transpeptidase-like"/>
    <property type="match status" value="1"/>
</dbReference>
<dbReference type="PANTHER" id="PTHR46825:SF9">
    <property type="entry name" value="BETA-LACTAMASE-RELATED DOMAIN-CONTAINING PROTEIN"/>
    <property type="match status" value="1"/>
</dbReference>
<keyword evidence="1" id="KW-0472">Membrane</keyword>
<dbReference type="Pfam" id="PF00144">
    <property type="entry name" value="Beta-lactamase"/>
    <property type="match status" value="1"/>
</dbReference>
<feature type="transmembrane region" description="Helical" evidence="1">
    <location>
        <begin position="580"/>
        <end position="603"/>
    </location>
</feature>
<gene>
    <name evidence="4" type="ORF">N180_02015</name>
</gene>
<evidence type="ECO:0000256" key="1">
    <source>
        <dbReference type="SAM" id="Phobius"/>
    </source>
</evidence>
<feature type="domain" description="Beta-lactamase-related" evidence="3">
    <location>
        <begin position="39"/>
        <end position="347"/>
    </location>
</feature>
<feature type="signal peptide" evidence="2">
    <location>
        <begin position="1"/>
        <end position="19"/>
    </location>
</feature>
<dbReference type="AlphaFoldDB" id="A0A081PCK8"/>
<dbReference type="Proteomes" id="UP000028007">
    <property type="component" value="Unassembled WGS sequence"/>
</dbReference>
<feature type="transmembrane region" description="Helical" evidence="1">
    <location>
        <begin position="510"/>
        <end position="527"/>
    </location>
</feature>
<comment type="caution">
    <text evidence="4">The sequence shown here is derived from an EMBL/GenBank/DDBJ whole genome shotgun (WGS) entry which is preliminary data.</text>
</comment>
<keyword evidence="5" id="KW-1185">Reference proteome</keyword>
<feature type="transmembrane region" description="Helical" evidence="1">
    <location>
        <begin position="473"/>
        <end position="498"/>
    </location>
</feature>
<dbReference type="EMBL" id="JNFF01000116">
    <property type="protein sequence ID" value="KEQ28431.1"/>
    <property type="molecule type" value="Genomic_DNA"/>
</dbReference>
<reference evidence="4 5" key="1">
    <citation type="journal article" date="1992" name="Int. J. Syst. Bacteriol.">
        <title>Sphingobacterium antarcticus sp. nov. a Psychrotrophic Bacterium from the Soils of Schirmacher Oasis, Antarctica.</title>
        <authorList>
            <person name="Shivaji S."/>
            <person name="Ray M.K."/>
            <person name="Rao N.S."/>
            <person name="Saiserr L."/>
            <person name="Jagannadham M.V."/>
            <person name="Kumar G.S."/>
            <person name="Reddy G."/>
            <person name="Bhargava P.M."/>
        </authorList>
    </citation>
    <scope>NUCLEOTIDE SEQUENCE [LARGE SCALE GENOMIC DNA]</scope>
    <source>
        <strain evidence="4 5">4BY</strain>
    </source>
</reference>
<keyword evidence="1" id="KW-1133">Transmembrane helix</keyword>
<evidence type="ECO:0000313" key="5">
    <source>
        <dbReference type="Proteomes" id="UP000028007"/>
    </source>
</evidence>
<keyword evidence="1" id="KW-0812">Transmembrane</keyword>
<proteinExistence type="predicted"/>
<dbReference type="OrthoDB" id="1522765at2"/>
<keyword evidence="2" id="KW-0732">Signal</keyword>
<dbReference type="RefSeq" id="WP_037444331.1">
    <property type="nucleotide sequence ID" value="NZ_JNFF01000116.1"/>
</dbReference>
<dbReference type="InterPro" id="IPR001466">
    <property type="entry name" value="Beta-lactam-related"/>
</dbReference>
<evidence type="ECO:0000256" key="2">
    <source>
        <dbReference type="SAM" id="SignalP"/>
    </source>
</evidence>
<dbReference type="Gene3D" id="3.40.710.10">
    <property type="entry name" value="DD-peptidase/beta-lactamase superfamily"/>
    <property type="match status" value="1"/>
</dbReference>
<dbReference type="eggNOG" id="COG1680">
    <property type="taxonomic scope" value="Bacteria"/>
</dbReference>